<dbReference type="Proteomes" id="UP001147747">
    <property type="component" value="Unassembled WGS sequence"/>
</dbReference>
<sequence length="399" mass="46317">IDRLHKFLGTVKVNLDDIYFDPSDTRVIDPANVDRLYGIFEKEGCQHEAPKHRIPVTISASQFELALNTAGIVRNDLNNPSSAELPLLQFERHVRGLHGQHRILAGKRYLAPRKQWWTVDLYLNDICHGLEEILIEEYANEKPYSEGHIYYRLRCASSAADTDSELRWTARLSSNSQLRLKSFLNVADLRNALDLVMLMPGQRPALRISMFHRIQAIKCNEELCRYLNHIYVCWRGFVGGNMADLAKINYETVRNLELLVPSVEVSILNSLVSSGQVLSEFSPVQRKQILLRLRSFGDRIPSLFSFFEDFKCFEKWAHCVHRLFELNGHTVRQRMDREWRPRSFYIETGENAYSEGSPAGSDGFDLAYRQIWLFAMRHYPDIPRAARKNPNMWARCRAK</sequence>
<dbReference type="AlphaFoldDB" id="A0A9W9W5R0"/>
<organism evidence="1 2">
    <name type="scientific">Penicillium cosmopolitanum</name>
    <dbReference type="NCBI Taxonomy" id="1131564"/>
    <lineage>
        <taxon>Eukaryota</taxon>
        <taxon>Fungi</taxon>
        <taxon>Dikarya</taxon>
        <taxon>Ascomycota</taxon>
        <taxon>Pezizomycotina</taxon>
        <taxon>Eurotiomycetes</taxon>
        <taxon>Eurotiomycetidae</taxon>
        <taxon>Eurotiales</taxon>
        <taxon>Aspergillaceae</taxon>
        <taxon>Penicillium</taxon>
    </lineage>
</organism>
<gene>
    <name evidence="1" type="ORF">N7509_003885</name>
</gene>
<dbReference type="InterPro" id="IPR022198">
    <property type="entry name" value="DUF3723"/>
</dbReference>
<accession>A0A9W9W5R0</accession>
<protein>
    <submittedName>
        <fullName evidence="1">Uncharacterized protein</fullName>
    </submittedName>
</protein>
<dbReference type="RefSeq" id="XP_056491256.1">
    <property type="nucleotide sequence ID" value="XM_056628522.1"/>
</dbReference>
<reference evidence="1" key="2">
    <citation type="journal article" date="2023" name="IMA Fungus">
        <title>Comparative genomic study of the Penicillium genus elucidates a diverse pangenome and 15 lateral gene transfer events.</title>
        <authorList>
            <person name="Petersen C."/>
            <person name="Sorensen T."/>
            <person name="Nielsen M.R."/>
            <person name="Sondergaard T.E."/>
            <person name="Sorensen J.L."/>
            <person name="Fitzpatrick D.A."/>
            <person name="Frisvad J.C."/>
            <person name="Nielsen K.L."/>
        </authorList>
    </citation>
    <scope>NUCLEOTIDE SEQUENCE</scope>
    <source>
        <strain evidence="1">IBT 29677</strain>
    </source>
</reference>
<dbReference type="GeneID" id="81367502"/>
<evidence type="ECO:0000313" key="2">
    <source>
        <dbReference type="Proteomes" id="UP001147747"/>
    </source>
</evidence>
<evidence type="ECO:0000313" key="1">
    <source>
        <dbReference type="EMBL" id="KAJ5404014.1"/>
    </source>
</evidence>
<dbReference type="Pfam" id="PF12520">
    <property type="entry name" value="DUF3723"/>
    <property type="match status" value="1"/>
</dbReference>
<proteinExistence type="predicted"/>
<keyword evidence="2" id="KW-1185">Reference proteome</keyword>
<feature type="non-terminal residue" evidence="1">
    <location>
        <position position="399"/>
    </location>
</feature>
<dbReference type="EMBL" id="JAPZBU010000005">
    <property type="protein sequence ID" value="KAJ5404014.1"/>
    <property type="molecule type" value="Genomic_DNA"/>
</dbReference>
<comment type="caution">
    <text evidence="1">The sequence shown here is derived from an EMBL/GenBank/DDBJ whole genome shotgun (WGS) entry which is preliminary data.</text>
</comment>
<name>A0A9W9W5R0_9EURO</name>
<dbReference type="OrthoDB" id="4227485at2759"/>
<reference evidence="1" key="1">
    <citation type="submission" date="2022-12" db="EMBL/GenBank/DDBJ databases">
        <authorList>
            <person name="Petersen C."/>
        </authorList>
    </citation>
    <scope>NUCLEOTIDE SEQUENCE</scope>
    <source>
        <strain evidence="1">IBT 29677</strain>
    </source>
</reference>